<reference evidence="2" key="1">
    <citation type="submission" date="2013-07" db="EMBL/GenBank/DDBJ databases">
        <title>The Genome Sequence of Cryptococcus dejecticola CBS10117.</title>
        <authorList>
            <consortium name="The Broad Institute Genome Sequencing Platform"/>
            <person name="Cuomo C."/>
            <person name="Litvintseva A."/>
            <person name="Chen Y."/>
            <person name="Heitman J."/>
            <person name="Sun S."/>
            <person name="Springer D."/>
            <person name="Dromer F."/>
            <person name="Young S.K."/>
            <person name="Zeng Q."/>
            <person name="Gargeya S."/>
            <person name="Fitzgerald M."/>
            <person name="Abouelleil A."/>
            <person name="Alvarado L."/>
            <person name="Berlin A.M."/>
            <person name="Chapman S.B."/>
            <person name="Dewar J."/>
            <person name="Goldberg J."/>
            <person name="Griggs A."/>
            <person name="Gujja S."/>
            <person name="Hansen M."/>
            <person name="Howarth C."/>
            <person name="Imamovic A."/>
            <person name="Larimer J."/>
            <person name="McCowan C."/>
            <person name="Murphy C."/>
            <person name="Pearson M."/>
            <person name="Priest M."/>
            <person name="Roberts A."/>
            <person name="Saif S."/>
            <person name="Shea T."/>
            <person name="Sykes S."/>
            <person name="Wortman J."/>
            <person name="Nusbaum C."/>
            <person name="Birren B."/>
        </authorList>
    </citation>
    <scope>NUCLEOTIDE SEQUENCE [LARGE SCALE GENOMIC DNA]</scope>
    <source>
        <strain evidence="2">CBS 10117</strain>
    </source>
</reference>
<reference evidence="3" key="3">
    <citation type="submission" date="2024-02" db="EMBL/GenBank/DDBJ databases">
        <title>Comparative genomics of Cryptococcus and Kwoniella reveals pathogenesis evolution and contrasting modes of karyotype evolution via chromosome fusion or intercentromeric recombination.</title>
        <authorList>
            <person name="Coelho M.A."/>
            <person name="David-Palma M."/>
            <person name="Shea T."/>
            <person name="Bowers K."/>
            <person name="McGinley-Smith S."/>
            <person name="Mohammad A.W."/>
            <person name="Gnirke A."/>
            <person name="Yurkov A.M."/>
            <person name="Nowrousian M."/>
            <person name="Sun S."/>
            <person name="Cuomo C.A."/>
            <person name="Heitman J."/>
        </authorList>
    </citation>
    <scope>NUCLEOTIDE SEQUENCE</scope>
    <source>
        <strain evidence="3">CBS 10117</strain>
    </source>
</reference>
<name>A0A1A6A4X9_9TREE</name>
<gene>
    <name evidence="2" type="ORF">I303_04419</name>
    <name evidence="3" type="ORF">I303_104603</name>
</gene>
<dbReference type="OrthoDB" id="2562728at2759"/>
<dbReference type="VEuPathDB" id="FungiDB:I303_04419"/>
<evidence type="ECO:0000313" key="3">
    <source>
        <dbReference type="EMBL" id="WWC62016.1"/>
    </source>
</evidence>
<feature type="region of interest" description="Disordered" evidence="1">
    <location>
        <begin position="79"/>
        <end position="119"/>
    </location>
</feature>
<accession>A0A1A6A4X9</accession>
<reference evidence="3" key="2">
    <citation type="submission" date="2013-07" db="EMBL/GenBank/DDBJ databases">
        <authorList>
            <consortium name="The Broad Institute Genome Sequencing Platform"/>
            <person name="Cuomo C."/>
            <person name="Litvintseva A."/>
            <person name="Chen Y."/>
            <person name="Heitman J."/>
            <person name="Sun S."/>
            <person name="Springer D."/>
            <person name="Dromer F."/>
            <person name="Young S.K."/>
            <person name="Zeng Q."/>
            <person name="Gargeya S."/>
            <person name="Fitzgerald M."/>
            <person name="Abouelleil A."/>
            <person name="Alvarado L."/>
            <person name="Berlin A.M."/>
            <person name="Chapman S.B."/>
            <person name="Dewar J."/>
            <person name="Goldberg J."/>
            <person name="Griggs A."/>
            <person name="Gujja S."/>
            <person name="Hansen M."/>
            <person name="Howarth C."/>
            <person name="Imamovic A."/>
            <person name="Larimer J."/>
            <person name="McCowan C."/>
            <person name="Murphy C."/>
            <person name="Pearson M."/>
            <person name="Priest M."/>
            <person name="Roberts A."/>
            <person name="Saif S."/>
            <person name="Shea T."/>
            <person name="Sykes S."/>
            <person name="Wortman J."/>
            <person name="Nusbaum C."/>
            <person name="Birren B."/>
        </authorList>
    </citation>
    <scope>NUCLEOTIDE SEQUENCE</scope>
    <source>
        <strain evidence="3">CBS 10117</strain>
    </source>
</reference>
<sequence length="119" mass="13540">MPPKSGNDPWNDEHTREIIRGMIRMILQNRPTFYTFPALEGVSANRGDRINAKIKQILKKLSEMYPGCEGFVEEEIKNMVKSRGTPSPKSKKTGKTIGTPPPKKRKVKDEADEEPEEED</sequence>
<dbReference type="KEGG" id="kdj:28968118"/>
<evidence type="ECO:0000313" key="2">
    <source>
        <dbReference type="EMBL" id="OBR85088.1"/>
    </source>
</evidence>
<dbReference type="EMBL" id="CP144534">
    <property type="protein sequence ID" value="WWC62016.1"/>
    <property type="molecule type" value="Genomic_DNA"/>
</dbReference>
<dbReference type="GeneID" id="28968118"/>
<proteinExistence type="predicted"/>
<dbReference type="RefSeq" id="XP_018262930.1">
    <property type="nucleotide sequence ID" value="XM_018407719.1"/>
</dbReference>
<keyword evidence="4" id="KW-1185">Reference proteome</keyword>
<evidence type="ECO:0000313" key="4">
    <source>
        <dbReference type="Proteomes" id="UP000078595"/>
    </source>
</evidence>
<feature type="compositionally biased region" description="Acidic residues" evidence="1">
    <location>
        <begin position="110"/>
        <end position="119"/>
    </location>
</feature>
<protein>
    <submittedName>
        <fullName evidence="2">Uncharacterized protein</fullName>
    </submittedName>
</protein>
<dbReference type="AlphaFoldDB" id="A0A1A6A4X9"/>
<dbReference type="EMBL" id="KI894031">
    <property type="protein sequence ID" value="OBR85088.1"/>
    <property type="molecule type" value="Genomic_DNA"/>
</dbReference>
<evidence type="ECO:0000256" key="1">
    <source>
        <dbReference type="SAM" id="MobiDB-lite"/>
    </source>
</evidence>
<organism evidence="2">
    <name type="scientific">Kwoniella dejecticola CBS 10117</name>
    <dbReference type="NCBI Taxonomy" id="1296121"/>
    <lineage>
        <taxon>Eukaryota</taxon>
        <taxon>Fungi</taxon>
        <taxon>Dikarya</taxon>
        <taxon>Basidiomycota</taxon>
        <taxon>Agaricomycotina</taxon>
        <taxon>Tremellomycetes</taxon>
        <taxon>Tremellales</taxon>
        <taxon>Cryptococcaceae</taxon>
        <taxon>Kwoniella</taxon>
    </lineage>
</organism>
<dbReference type="Proteomes" id="UP000078595">
    <property type="component" value="Chromosome 5"/>
</dbReference>